<sequence length="208" mass="23739">MVPITCIICYVPGYLLLLESDRDYAYPGLVPREKDEAVGPCGSYGCRTGHDELLVRIFVDSSLWTNYLSGEMVSNCLLMSYGVVEKNDHFIFELATDDEDDLMVSTDCDKEIQMELEGEYVGEKVHHNFVNLENQRTGMNFSIRQLSDFYVYECTRELQLETEKIIRSNCVTTTACLDSLMQTELRDKGSMISKKWLPNGLLKPAFPL</sequence>
<name>A0ACB9DJN1_ARCLA</name>
<reference evidence="2" key="1">
    <citation type="journal article" date="2022" name="Mol. Ecol. Resour.">
        <title>The genomes of chicory, endive, great burdock and yacon provide insights into Asteraceae palaeo-polyploidization history and plant inulin production.</title>
        <authorList>
            <person name="Fan W."/>
            <person name="Wang S."/>
            <person name="Wang H."/>
            <person name="Wang A."/>
            <person name="Jiang F."/>
            <person name="Liu H."/>
            <person name="Zhao H."/>
            <person name="Xu D."/>
            <person name="Zhang Y."/>
        </authorList>
    </citation>
    <scope>NUCLEOTIDE SEQUENCE [LARGE SCALE GENOMIC DNA]</scope>
    <source>
        <strain evidence="2">cv. Niubang</strain>
    </source>
</reference>
<dbReference type="EMBL" id="CM042049">
    <property type="protein sequence ID" value="KAI3746705.1"/>
    <property type="molecule type" value="Genomic_DNA"/>
</dbReference>
<keyword evidence="2" id="KW-1185">Reference proteome</keyword>
<accession>A0ACB9DJN1</accession>
<dbReference type="Proteomes" id="UP001055879">
    <property type="component" value="Linkage Group LG03"/>
</dbReference>
<evidence type="ECO:0000313" key="1">
    <source>
        <dbReference type="EMBL" id="KAI3746705.1"/>
    </source>
</evidence>
<comment type="caution">
    <text evidence="1">The sequence shown here is derived from an EMBL/GenBank/DDBJ whole genome shotgun (WGS) entry which is preliminary data.</text>
</comment>
<proteinExistence type="predicted"/>
<gene>
    <name evidence="1" type="ORF">L6452_09144</name>
</gene>
<organism evidence="1 2">
    <name type="scientific">Arctium lappa</name>
    <name type="common">Greater burdock</name>
    <name type="synonym">Lappa major</name>
    <dbReference type="NCBI Taxonomy" id="4217"/>
    <lineage>
        <taxon>Eukaryota</taxon>
        <taxon>Viridiplantae</taxon>
        <taxon>Streptophyta</taxon>
        <taxon>Embryophyta</taxon>
        <taxon>Tracheophyta</taxon>
        <taxon>Spermatophyta</taxon>
        <taxon>Magnoliopsida</taxon>
        <taxon>eudicotyledons</taxon>
        <taxon>Gunneridae</taxon>
        <taxon>Pentapetalae</taxon>
        <taxon>asterids</taxon>
        <taxon>campanulids</taxon>
        <taxon>Asterales</taxon>
        <taxon>Asteraceae</taxon>
        <taxon>Carduoideae</taxon>
        <taxon>Cardueae</taxon>
        <taxon>Arctiinae</taxon>
        <taxon>Arctium</taxon>
    </lineage>
</organism>
<protein>
    <submittedName>
        <fullName evidence="1">Uncharacterized protein</fullName>
    </submittedName>
</protein>
<evidence type="ECO:0000313" key="2">
    <source>
        <dbReference type="Proteomes" id="UP001055879"/>
    </source>
</evidence>
<reference evidence="1 2" key="2">
    <citation type="journal article" date="2022" name="Mol. Ecol. Resour.">
        <title>The genomes of chicory, endive, great burdock and yacon provide insights into Asteraceae paleo-polyploidization history and plant inulin production.</title>
        <authorList>
            <person name="Fan W."/>
            <person name="Wang S."/>
            <person name="Wang H."/>
            <person name="Wang A."/>
            <person name="Jiang F."/>
            <person name="Liu H."/>
            <person name="Zhao H."/>
            <person name="Xu D."/>
            <person name="Zhang Y."/>
        </authorList>
    </citation>
    <scope>NUCLEOTIDE SEQUENCE [LARGE SCALE GENOMIC DNA]</scope>
    <source>
        <strain evidence="2">cv. Niubang</strain>
    </source>
</reference>